<sequence>MVWVQADKRGGRSAPWQRPMAASIPAMPVSSEPSTGHWCASEKEMNLRNGSIGSFRRRNLDWQVLSHQAARRLSSGLFHTEMGSQRARAQDAAAPEPNPEHWLGRAAVTAVAGTGPAGQSVALSKTETKRWRGLFQESTWSCQNPEEAES</sequence>
<feature type="compositionally biased region" description="Basic and acidic residues" evidence="1">
    <location>
        <begin position="1"/>
        <end position="10"/>
    </location>
</feature>
<keyword evidence="3" id="KW-1185">Reference proteome</keyword>
<accession>A0AAN6UTY8</accession>
<name>A0AAN6UTY8_9PEZI</name>
<gene>
    <name evidence="2" type="ORF">BT67DRAFT_477187</name>
</gene>
<dbReference type="EMBL" id="MU853401">
    <property type="protein sequence ID" value="KAK4138895.1"/>
    <property type="molecule type" value="Genomic_DNA"/>
</dbReference>
<organism evidence="2 3">
    <name type="scientific">Trichocladium antarcticum</name>
    <dbReference type="NCBI Taxonomy" id="1450529"/>
    <lineage>
        <taxon>Eukaryota</taxon>
        <taxon>Fungi</taxon>
        <taxon>Dikarya</taxon>
        <taxon>Ascomycota</taxon>
        <taxon>Pezizomycotina</taxon>
        <taxon>Sordariomycetes</taxon>
        <taxon>Sordariomycetidae</taxon>
        <taxon>Sordariales</taxon>
        <taxon>Chaetomiaceae</taxon>
        <taxon>Trichocladium</taxon>
    </lineage>
</organism>
<proteinExistence type="predicted"/>
<reference evidence="2" key="2">
    <citation type="submission" date="2023-05" db="EMBL/GenBank/DDBJ databases">
        <authorList>
            <consortium name="Lawrence Berkeley National Laboratory"/>
            <person name="Steindorff A."/>
            <person name="Hensen N."/>
            <person name="Bonometti L."/>
            <person name="Westerberg I."/>
            <person name="Brannstrom I.O."/>
            <person name="Guillou S."/>
            <person name="Cros-Aarteil S."/>
            <person name="Calhoun S."/>
            <person name="Haridas S."/>
            <person name="Kuo A."/>
            <person name="Mondo S."/>
            <person name="Pangilinan J."/>
            <person name="Riley R."/>
            <person name="Labutti K."/>
            <person name="Andreopoulos B."/>
            <person name="Lipzen A."/>
            <person name="Chen C."/>
            <person name="Yanf M."/>
            <person name="Daum C."/>
            <person name="Ng V."/>
            <person name="Clum A."/>
            <person name="Ohm R."/>
            <person name="Martin F."/>
            <person name="Silar P."/>
            <person name="Natvig D."/>
            <person name="Lalanne C."/>
            <person name="Gautier V."/>
            <person name="Ament-Velasquez S.L."/>
            <person name="Kruys A."/>
            <person name="Hutchinson M.I."/>
            <person name="Powell A.J."/>
            <person name="Barry K."/>
            <person name="Miller A.N."/>
            <person name="Grigoriev I.V."/>
            <person name="Debuchy R."/>
            <person name="Gladieux P."/>
            <person name="Thoren M.H."/>
            <person name="Johannesson H."/>
        </authorList>
    </citation>
    <scope>NUCLEOTIDE SEQUENCE</scope>
    <source>
        <strain evidence="2">CBS 123565</strain>
    </source>
</reference>
<comment type="caution">
    <text evidence="2">The sequence shown here is derived from an EMBL/GenBank/DDBJ whole genome shotgun (WGS) entry which is preliminary data.</text>
</comment>
<evidence type="ECO:0000256" key="1">
    <source>
        <dbReference type="SAM" id="MobiDB-lite"/>
    </source>
</evidence>
<evidence type="ECO:0000313" key="3">
    <source>
        <dbReference type="Proteomes" id="UP001304895"/>
    </source>
</evidence>
<feature type="region of interest" description="Disordered" evidence="1">
    <location>
        <begin position="1"/>
        <end position="36"/>
    </location>
</feature>
<reference evidence="2" key="1">
    <citation type="journal article" date="2023" name="Mol. Phylogenet. Evol.">
        <title>Genome-scale phylogeny and comparative genomics of the fungal order Sordariales.</title>
        <authorList>
            <person name="Hensen N."/>
            <person name="Bonometti L."/>
            <person name="Westerberg I."/>
            <person name="Brannstrom I.O."/>
            <person name="Guillou S."/>
            <person name="Cros-Aarteil S."/>
            <person name="Calhoun S."/>
            <person name="Haridas S."/>
            <person name="Kuo A."/>
            <person name="Mondo S."/>
            <person name="Pangilinan J."/>
            <person name="Riley R."/>
            <person name="LaButti K."/>
            <person name="Andreopoulos B."/>
            <person name="Lipzen A."/>
            <person name="Chen C."/>
            <person name="Yan M."/>
            <person name="Daum C."/>
            <person name="Ng V."/>
            <person name="Clum A."/>
            <person name="Steindorff A."/>
            <person name="Ohm R.A."/>
            <person name="Martin F."/>
            <person name="Silar P."/>
            <person name="Natvig D.O."/>
            <person name="Lalanne C."/>
            <person name="Gautier V."/>
            <person name="Ament-Velasquez S.L."/>
            <person name="Kruys A."/>
            <person name="Hutchinson M.I."/>
            <person name="Powell A.J."/>
            <person name="Barry K."/>
            <person name="Miller A.N."/>
            <person name="Grigoriev I.V."/>
            <person name="Debuchy R."/>
            <person name="Gladieux P."/>
            <person name="Hiltunen Thoren M."/>
            <person name="Johannesson H."/>
        </authorList>
    </citation>
    <scope>NUCLEOTIDE SEQUENCE</scope>
    <source>
        <strain evidence="2">CBS 123565</strain>
    </source>
</reference>
<protein>
    <submittedName>
        <fullName evidence="2">Uncharacterized protein</fullName>
    </submittedName>
</protein>
<dbReference type="Proteomes" id="UP001304895">
    <property type="component" value="Unassembled WGS sequence"/>
</dbReference>
<evidence type="ECO:0000313" key="2">
    <source>
        <dbReference type="EMBL" id="KAK4138895.1"/>
    </source>
</evidence>
<dbReference type="AlphaFoldDB" id="A0AAN6UTY8"/>